<evidence type="ECO:0000313" key="2">
    <source>
        <dbReference type="Proteomes" id="UP001236507"/>
    </source>
</evidence>
<comment type="caution">
    <text evidence="1">The sequence shown here is derived from an EMBL/GenBank/DDBJ whole genome shotgun (WGS) entry which is preliminary data.</text>
</comment>
<dbReference type="PROSITE" id="PS51257">
    <property type="entry name" value="PROKAR_LIPOPROTEIN"/>
    <property type="match status" value="1"/>
</dbReference>
<evidence type="ECO:0008006" key="3">
    <source>
        <dbReference type="Google" id="ProtNLM"/>
    </source>
</evidence>
<accession>A0ABT6YB62</accession>
<protein>
    <recommendedName>
        <fullName evidence="3">Tetratricopeptide repeat protein</fullName>
    </recommendedName>
</protein>
<gene>
    <name evidence="1" type="ORF">QM524_16545</name>
</gene>
<evidence type="ECO:0000313" key="1">
    <source>
        <dbReference type="EMBL" id="MDI9860827.1"/>
    </source>
</evidence>
<name>A0ABT6YB62_9BACT</name>
<keyword evidence="2" id="KW-1185">Reference proteome</keyword>
<sequence length="791" mass="90024">MNKLKNYINLSRKSVASLVIFTILACGPGMVDYDEFMSFFMPESATVKGGDLKYAYSSQFFYNDYDDYNLTNGDTTDHEKPLNISAWSKYVGGKVSKKQIEQSLYGTSSALQDWLTSHQKTEAADYITFVRGIDQAYKRETVDYFTETKVDTVALVELFTNAKAALPQLKDEFVKERYAFQTIKLAMMNDQPQEALQVYDAAIKPLKKKTYISDWALSRKAGALIALGDSVQAYYDFAQVFDRCPSRRHAADLSIRSRGIGFQEGAIALCKNSHEKAAVYAFAAIKPSEEGLKFLEKMVDLDPTHPLIELVMSREINKNEALYYKQVDYWMGESDAAKEKENHDKAVPYWQKLKDFAIACSANPQVPKTGFWLGALSYLEYIEKNFDKSAEYLAEAKLVVKPNTGLSKQLEIQELLLLSNKSPKITPELEDEITPVLASFGKPKDFRMSNALAEASKQLIARYYGRLPHEKEEKQGWLASCMNKKNEPEKVTIPYPKAKAYLLAALTSYQTNAGSEYGGYMSQTDMYAIEDTTESKTIEQVIAYYQESKKTAYDSLLQSMTGFSQDHLYVLLGRRALSEHDYAKAAKAFEKVAPEVWRQEPWKSYLNEDPFFMTTTNKEKRSTYTPVTFAQKMQELASRLADNPNDFEAAYLLGCGAYSMSYQGNSWVLLRREWSTGEVNGYVQKDYETDYYLATKAKSYFETALKSPDAELAAKAAFGAAKCENAAFFVHANSQSGEEDYTVFEARIAKDKVRDYEHYFTLLREKYKNTKFQKSLIRECSDYSTFVKVKK</sequence>
<dbReference type="RefSeq" id="WP_283345424.1">
    <property type="nucleotide sequence ID" value="NZ_JASHIF010000014.1"/>
</dbReference>
<dbReference type="EMBL" id="JASHIF010000014">
    <property type="protein sequence ID" value="MDI9860827.1"/>
    <property type="molecule type" value="Genomic_DNA"/>
</dbReference>
<dbReference type="Proteomes" id="UP001236507">
    <property type="component" value="Unassembled WGS sequence"/>
</dbReference>
<proteinExistence type="predicted"/>
<reference evidence="1 2" key="1">
    <citation type="submission" date="2023-05" db="EMBL/GenBank/DDBJ databases">
        <title>Novel species of genus Flectobacillus isolated from stream in China.</title>
        <authorList>
            <person name="Lu H."/>
        </authorList>
    </citation>
    <scope>NUCLEOTIDE SEQUENCE [LARGE SCALE GENOMIC DNA]</scope>
    <source>
        <strain evidence="1 2">KCTC 42575</strain>
    </source>
</reference>
<organism evidence="1 2">
    <name type="scientific">Flectobacillus roseus</name>
    <dbReference type="NCBI Taxonomy" id="502259"/>
    <lineage>
        <taxon>Bacteria</taxon>
        <taxon>Pseudomonadati</taxon>
        <taxon>Bacteroidota</taxon>
        <taxon>Cytophagia</taxon>
        <taxon>Cytophagales</taxon>
        <taxon>Flectobacillaceae</taxon>
        <taxon>Flectobacillus</taxon>
    </lineage>
</organism>